<dbReference type="InterPro" id="IPR013985">
    <property type="entry name" value="Ald_Fedxn_OxRdtase_dom3"/>
</dbReference>
<dbReference type="Pfam" id="PF01314">
    <property type="entry name" value="AFOR_C"/>
    <property type="match status" value="1"/>
</dbReference>
<dbReference type="AlphaFoldDB" id="F3YU66"/>
<keyword evidence="4" id="KW-0479">Metal-binding</keyword>
<evidence type="ECO:0000256" key="6">
    <source>
        <dbReference type="ARBA" id="ARBA00023004"/>
    </source>
</evidence>
<dbReference type="KEGG" id="daf:Desaf_0315"/>
<dbReference type="InterPro" id="IPR036503">
    <property type="entry name" value="Ald_Fedxn_OxRdtase_N_sf"/>
</dbReference>
<dbReference type="RefSeq" id="WP_014258526.1">
    <property type="nucleotide sequence ID" value="NC_016629.1"/>
</dbReference>
<dbReference type="SUPFAM" id="SSF48310">
    <property type="entry name" value="Aldehyde ferredoxin oxidoreductase, C-terminal domains"/>
    <property type="match status" value="1"/>
</dbReference>
<dbReference type="InterPro" id="IPR013984">
    <property type="entry name" value="Ald_Fedxn_OxRdtase_dom2"/>
</dbReference>
<evidence type="ECO:0000313" key="10">
    <source>
        <dbReference type="EMBL" id="EGJ48672.1"/>
    </source>
</evidence>
<comment type="cofactor">
    <cofactor evidence="8">
        <name>tungstopterin</name>
        <dbReference type="ChEBI" id="CHEBI:30402"/>
    </cofactor>
</comment>
<protein>
    <submittedName>
        <fullName evidence="10">Aldehyde ferredoxin oxidoreductase</fullName>
    </submittedName>
</protein>
<evidence type="ECO:0000256" key="1">
    <source>
        <dbReference type="ARBA" id="ARBA00001966"/>
    </source>
</evidence>
<dbReference type="InterPro" id="IPR013983">
    <property type="entry name" value="Ald_Fedxn_OxRdtase_N"/>
</dbReference>
<evidence type="ECO:0000256" key="5">
    <source>
        <dbReference type="ARBA" id="ARBA00023002"/>
    </source>
</evidence>
<keyword evidence="6" id="KW-0408">Iron</keyword>
<comment type="similarity">
    <text evidence="2">Belongs to the AOR/FOR family.</text>
</comment>
<evidence type="ECO:0000259" key="9">
    <source>
        <dbReference type="SMART" id="SM00790"/>
    </source>
</evidence>
<evidence type="ECO:0000256" key="4">
    <source>
        <dbReference type="ARBA" id="ARBA00022723"/>
    </source>
</evidence>
<dbReference type="PANTHER" id="PTHR30038">
    <property type="entry name" value="ALDEHYDE FERREDOXIN OXIDOREDUCTASE"/>
    <property type="match status" value="1"/>
</dbReference>
<reference evidence="10 11" key="1">
    <citation type="journal article" date="2011" name="J. Bacteriol.">
        <title>Genome sequence of the mercury-methylating and pleomorphic Desulfovibrio africanus Strain Walvis Bay.</title>
        <authorList>
            <person name="Brown S.D."/>
            <person name="Wall J.D."/>
            <person name="Kucken A.M."/>
            <person name="Gilmour C.C."/>
            <person name="Podar M."/>
            <person name="Brandt C.C."/>
            <person name="Teshima H."/>
            <person name="Detter J.C."/>
            <person name="Han C.S."/>
            <person name="Land M.L."/>
            <person name="Lucas S."/>
            <person name="Han J."/>
            <person name="Pennacchio L."/>
            <person name="Nolan M."/>
            <person name="Pitluck S."/>
            <person name="Woyke T."/>
            <person name="Goodwin L."/>
            <person name="Palumbo A.V."/>
            <person name="Elias D.A."/>
        </authorList>
    </citation>
    <scope>NUCLEOTIDE SEQUENCE [LARGE SCALE GENOMIC DNA]</scope>
    <source>
        <strain evidence="10 11">Walvis Bay</strain>
    </source>
</reference>
<feature type="domain" description="Aldehyde ferredoxin oxidoreductase N-terminal" evidence="9">
    <location>
        <begin position="7"/>
        <end position="207"/>
    </location>
</feature>
<organism evidence="10 11">
    <name type="scientific">Desulfocurvibacter africanus subsp. africanus str. Walvis Bay</name>
    <dbReference type="NCBI Taxonomy" id="690850"/>
    <lineage>
        <taxon>Bacteria</taxon>
        <taxon>Pseudomonadati</taxon>
        <taxon>Thermodesulfobacteriota</taxon>
        <taxon>Desulfovibrionia</taxon>
        <taxon>Desulfovibrionales</taxon>
        <taxon>Desulfovibrionaceae</taxon>
        <taxon>Desulfocurvibacter</taxon>
    </lineage>
</organism>
<dbReference type="SUPFAM" id="SSF56228">
    <property type="entry name" value="Aldehyde ferredoxin oxidoreductase, N-terminal domain"/>
    <property type="match status" value="1"/>
</dbReference>
<dbReference type="HOGENOM" id="CLU_020364_1_0_7"/>
<dbReference type="InterPro" id="IPR001203">
    <property type="entry name" value="OxRdtase_Ald_Fedxn_C"/>
</dbReference>
<keyword evidence="5" id="KW-0560">Oxidoreductase</keyword>
<keyword evidence="7" id="KW-0411">Iron-sulfur</keyword>
<evidence type="ECO:0000256" key="7">
    <source>
        <dbReference type="ARBA" id="ARBA00023014"/>
    </source>
</evidence>
<evidence type="ECO:0000256" key="3">
    <source>
        <dbReference type="ARBA" id="ARBA00022485"/>
    </source>
</evidence>
<dbReference type="SMART" id="SM00790">
    <property type="entry name" value="AFOR_N"/>
    <property type="match status" value="1"/>
</dbReference>
<evidence type="ECO:0000313" key="11">
    <source>
        <dbReference type="Proteomes" id="UP000007844"/>
    </source>
</evidence>
<keyword evidence="3" id="KW-0004">4Fe-4S</keyword>
<dbReference type="Gene3D" id="1.10.569.10">
    <property type="entry name" value="Aldehyde Ferredoxin Oxidoreductase Protein, subunit A, domain 2"/>
    <property type="match status" value="1"/>
</dbReference>
<dbReference type="STRING" id="690850.Desaf_0315"/>
<dbReference type="GO" id="GO:0046872">
    <property type="term" value="F:metal ion binding"/>
    <property type="evidence" value="ECO:0007669"/>
    <property type="project" value="UniProtKB-KW"/>
</dbReference>
<name>F3YU66_DESAF</name>
<dbReference type="GO" id="GO:0016625">
    <property type="term" value="F:oxidoreductase activity, acting on the aldehyde or oxo group of donors, iron-sulfur protein as acceptor"/>
    <property type="evidence" value="ECO:0007669"/>
    <property type="project" value="InterPro"/>
</dbReference>
<dbReference type="GO" id="GO:0009055">
    <property type="term" value="F:electron transfer activity"/>
    <property type="evidence" value="ECO:0007669"/>
    <property type="project" value="InterPro"/>
</dbReference>
<dbReference type="Proteomes" id="UP000007844">
    <property type="component" value="Chromosome"/>
</dbReference>
<gene>
    <name evidence="10" type="ORF">Desaf_0315</name>
</gene>
<dbReference type="InterPro" id="IPR051919">
    <property type="entry name" value="W-dependent_AOR"/>
</dbReference>
<evidence type="ECO:0000256" key="2">
    <source>
        <dbReference type="ARBA" id="ARBA00011032"/>
    </source>
</evidence>
<dbReference type="Pfam" id="PF02730">
    <property type="entry name" value="AFOR_N"/>
    <property type="match status" value="1"/>
</dbReference>
<evidence type="ECO:0000256" key="8">
    <source>
        <dbReference type="ARBA" id="ARBA00049934"/>
    </source>
</evidence>
<sequence length="581" mass="64422">MPANKTYRVVIMHLDKGYAEPVSFGDTKELLGGSHLAAALYDKYGLPNEHWDHPDQPLIFAIGPLVGYFPLMSKVVCAFKSPYNDQYSESHAGGRLALAMRFANADAILFRGRAKTLSAAVIGARRLGLVDVHYLKGMDVFSTGRSLRKTIEGFSGHRSLMRIGPAGENLSGYACINVDTYRHFGRMGSGTVMGVKNLKAVMVQGDESIPLPEGKAYQTLFRDIYKQMTATHMMSKYFDLGTPQNLIPLNELKSLPWRNLQATHDSGVEGISGERFAKDLLLRNTACSGCPVGCIHIGMLREMFSDEHRFKYHQVAYDYEPIFSVGSMIGVTDASGVLSIMDEVEKVGVDVMSAGVAMAWATEAFQKGIITEEQTLTPLEFGYVEGYKKAVAHLGYAPNEFYMRLANGALKAAAHYGGEDFACVLGQEMAGYATGEVFFAQQAMSFRHSHLDAGGYSYDQTHNEQDADKAIDYLIKDEQGRCVLTSMVACLFSRGVYKNDVLSKCLDSIGYPELAGKLDTIGADIQKLRWQMRFKTGYDPVQTKIPKRFLEIETWKGKIDPQYLDTLKHRYGQALMEIGRS</sequence>
<dbReference type="PANTHER" id="PTHR30038:SF8">
    <property type="entry name" value="ALDEHYDE FERREDOXIN OXIDOREDUCTASE"/>
    <property type="match status" value="1"/>
</dbReference>
<comment type="cofactor">
    <cofactor evidence="1">
        <name>[4Fe-4S] cluster</name>
        <dbReference type="ChEBI" id="CHEBI:49883"/>
    </cofactor>
</comment>
<keyword evidence="11" id="KW-1185">Reference proteome</keyword>
<dbReference type="InterPro" id="IPR036021">
    <property type="entry name" value="Tungsten_al_ferr_oxy-like_C"/>
</dbReference>
<proteinExistence type="inferred from homology"/>
<dbReference type="EMBL" id="CP003221">
    <property type="protein sequence ID" value="EGJ48672.1"/>
    <property type="molecule type" value="Genomic_DNA"/>
</dbReference>
<dbReference type="Gene3D" id="1.10.599.10">
    <property type="entry name" value="Aldehyde Ferredoxin Oxidoreductase Protein, subunit A, domain 3"/>
    <property type="match status" value="1"/>
</dbReference>
<dbReference type="Gene3D" id="3.60.9.10">
    <property type="entry name" value="Aldehyde ferredoxin oxidoreductase, N-terminal domain"/>
    <property type="match status" value="1"/>
</dbReference>
<dbReference type="eggNOG" id="COG2414">
    <property type="taxonomic scope" value="Bacteria"/>
</dbReference>
<accession>F3YU66</accession>
<dbReference type="GO" id="GO:0051539">
    <property type="term" value="F:4 iron, 4 sulfur cluster binding"/>
    <property type="evidence" value="ECO:0007669"/>
    <property type="project" value="UniProtKB-KW"/>
</dbReference>